<dbReference type="InterPro" id="IPR012295">
    <property type="entry name" value="TBP_dom_sf"/>
</dbReference>
<name>A0ABY0HLA6_9PEZI</name>
<feature type="region of interest" description="Disordered" evidence="5">
    <location>
        <begin position="967"/>
        <end position="1032"/>
    </location>
</feature>
<feature type="compositionally biased region" description="Polar residues" evidence="5">
    <location>
        <begin position="1495"/>
        <end position="1504"/>
    </location>
</feature>
<feature type="compositionally biased region" description="Basic and acidic residues" evidence="5">
    <location>
        <begin position="1175"/>
        <end position="1193"/>
    </location>
</feature>
<comment type="subcellular location">
    <subcellularLocation>
        <location evidence="1">Endomembrane system</location>
    </subcellularLocation>
</comment>
<feature type="region of interest" description="Disordered" evidence="5">
    <location>
        <begin position="1056"/>
        <end position="1094"/>
    </location>
</feature>
<dbReference type="Pfam" id="PF01602">
    <property type="entry name" value="Adaptin_N"/>
    <property type="match status" value="1"/>
</dbReference>
<dbReference type="Pfam" id="PF02296">
    <property type="entry name" value="Alpha_adaptin_C"/>
    <property type="match status" value="1"/>
</dbReference>
<dbReference type="InterPro" id="IPR013041">
    <property type="entry name" value="Clathrin_app_Ig-like_sf"/>
</dbReference>
<feature type="compositionally biased region" description="Polar residues" evidence="5">
    <location>
        <begin position="1012"/>
        <end position="1031"/>
    </location>
</feature>
<dbReference type="InterPro" id="IPR016024">
    <property type="entry name" value="ARM-type_fold"/>
</dbReference>
<feature type="compositionally biased region" description="Low complexity" evidence="5">
    <location>
        <begin position="1381"/>
        <end position="1411"/>
    </location>
</feature>
<keyword evidence="6" id="KW-1133">Transmembrane helix</keyword>
<dbReference type="InterPro" id="IPR003164">
    <property type="entry name" value="Clathrin_a-adaptin_app_sub_C"/>
</dbReference>
<feature type="compositionally biased region" description="Low complexity" evidence="5">
    <location>
        <begin position="1303"/>
        <end position="1323"/>
    </location>
</feature>
<dbReference type="InterPro" id="IPR011989">
    <property type="entry name" value="ARM-like"/>
</dbReference>
<comment type="caution">
    <text evidence="8">The sequence shown here is derived from an EMBL/GenBank/DDBJ whole genome shotgun (WGS) entry which is preliminary data.</text>
</comment>
<dbReference type="Pfam" id="PF02883">
    <property type="entry name" value="Alpha_adaptinC2"/>
    <property type="match status" value="1"/>
</dbReference>
<accession>A0ABY0HLA6</accession>
<dbReference type="SUPFAM" id="SSF55711">
    <property type="entry name" value="Subdomain of clathrin and coatomer appendage domain"/>
    <property type="match status" value="1"/>
</dbReference>
<feature type="region of interest" description="Disordered" evidence="5">
    <location>
        <begin position="630"/>
        <end position="656"/>
    </location>
</feature>
<dbReference type="Gene3D" id="3.30.310.10">
    <property type="entry name" value="TATA-Binding Protein"/>
    <property type="match status" value="1"/>
</dbReference>
<evidence type="ECO:0000256" key="4">
    <source>
        <dbReference type="ARBA" id="ARBA00023136"/>
    </source>
</evidence>
<keyword evidence="6" id="KW-0812">Transmembrane</keyword>
<reference evidence="8 9" key="1">
    <citation type="submission" date="2018-06" db="EMBL/GenBank/DDBJ databases">
        <title>Complete Genomes of Monosporascus.</title>
        <authorList>
            <person name="Robinson A.J."/>
            <person name="Natvig D.O."/>
        </authorList>
    </citation>
    <scope>NUCLEOTIDE SEQUENCE [LARGE SCALE GENOMIC DNA]</scope>
    <source>
        <strain evidence="8 9">CBS 609.92</strain>
    </source>
</reference>
<sequence>MASSAAAGFLGRSNTSNSNMRGLVQFIADLRNARARDLEEKRINKELANIRQKFKDGNLSGYHKKKYVCKLLYIYILGWNVDFGHLEAVNLISASKYSEKQIGYLAMTLFLHEKHELLHLVVNSIRKDLLDHNELFNCLALHAIANVGGREMGEALSAEVHRLLISPTSKAFVKKKAALTLLRLYRKHPDIIQPQWAERIISLMDDVDLGVALSVTSLVMAVAQDNLDQYMGAYAKAAARLKRIVVDGEYTADYLLEDSHVRGMIRDSLQKILNLAMETNKNVQQNNAQNAVLFEAINLIIHLDTEHALMKQISSRLGRFITSRETNVRYLGLEAMTHLAARAENIDPIKQHQDVILGSLKDRDISVRRKGLDLLYSMCDSTNSGPIVAELLYYLQNADFAIREEMALKIAILTEKYATDIQWYINVSLKLVAIAGDHLSDEVWQRVIQIVTNNEELQVYAAQNTLQHIKLDHCHETLVKIGAYVLGEFGHLIAEEKGSSPIEQFMALSSKLPACSSSTRAMILSSFIKFVNLFPEIKPQLLHVFEIYSHTLDPELQQRACEYLTLASLPSDDLLRTVCDEMPAFPERQSALLSRLHQKHANTSDKRTWVVGGKTANQDTTELSMAKSPGLRRTFSTNGSMNGNGTANGTSNGTNGHSKDLAGLDMSAAPMEPKLLKTPNLASAAHLSPGWEPGYYKLLLKGDGVLFEDGQLQVGVRSEYRGQMACLILYFANKTPTVVSSFTTTLDLDQSEKPNLSWDIKALPDSSIIQGAQSRQITMFEAKKVFTKSPTIRISYLAGALQALTLKLPLTAHKFMDPADLTADDFFKRWKQIGGAPREAQQIIRLADAKSGALEMTEGFIRKTIQGFRWGILEGVDPNAKNFVGASVLHTSEGGKFGCLMRLEPNYGSQMVRLTIRATDESVPPVLLKLMEERLAAGAPVIPELNEGPSRDDISQTFSNIMQYQMQQTTDSGVPGGPQSPPPPMSDEERYEPLPVIPVRPVRGDGELHPESTPSSSAPALQTGRQPQISSRRALAYHQDLRDGHQESRDLRDQHDIQHNNHHDGNHRHKDVHNYSYPNGTRHRQKTAGRKTPVAAATAVGPVFDQAAQYGSRTHNGLPAALASPALLGQHPYQERGCCNVIKDAIGNRGKHHRPSSPPSPSPFPPVAAAADPAPHPDHDRHSERERGAEGKKWWRWKGAEGASSGARGNRNKEVKVLGSVQLSAWNDADGEAARDAMELSSTQKAELSRKMRCPPYIMFAAIILITLVTIIGGYGSIVDGMNRHASHGDTGSPSATRGHQIVDSSSSVTSVPFSSSTGTKQSSKSETDDAKASTELLTFVGTTSLPGDPQHTYCTPTPPRVDPTTGSPAGFDSIESQVISGKPTSPTITTTNPVTSTQAPSTATSPSRPTNRYDVPQPAATAELVAGRARSALKIPVLLSTVTVTKTLVASSLDDTSTSAETKTASCSRSDRESSPASVSVSDSRSGAFFSSSHTEPSTSGVMPNTATSWAVPSETAPAIRYCPFTGRPDIYTLCAPNQASGSHAAGDTSSSASGMTASNPFGKLKGLWNFRRAGYPASPRSIRAAAASIWNSILTLGGDVGRVGATSPRRDRGRVMAAGAETDDSYREGMGGQAGNCNCTDTAEIADLRNRLDFALDIVRSQQQLLDSQHAMIAQHKDSLEGSMKLLGELRRERDREGRLFT</sequence>
<gene>
    <name evidence="8" type="ORF">DL762_001282</name>
</gene>
<feature type="domain" description="Clathrin adaptor alpha/beta/gamma-adaptin appendage Ig-like subdomain" evidence="7">
    <location>
        <begin position="696"/>
        <end position="809"/>
    </location>
</feature>
<feature type="compositionally biased region" description="Pro residues" evidence="5">
    <location>
        <begin position="1156"/>
        <end position="1166"/>
    </location>
</feature>
<evidence type="ECO:0000256" key="5">
    <source>
        <dbReference type="SAM" id="MobiDB-lite"/>
    </source>
</evidence>
<evidence type="ECO:0000313" key="8">
    <source>
        <dbReference type="EMBL" id="RYO93155.1"/>
    </source>
</evidence>
<feature type="compositionally biased region" description="Low complexity" evidence="5">
    <location>
        <begin position="636"/>
        <end position="656"/>
    </location>
</feature>
<feature type="region of interest" description="Disordered" evidence="5">
    <location>
        <begin position="1148"/>
        <end position="1211"/>
    </location>
</feature>
<keyword evidence="2" id="KW-0813">Transport</keyword>
<dbReference type="EMBL" id="QJNS01000020">
    <property type="protein sequence ID" value="RYO93155.1"/>
    <property type="molecule type" value="Genomic_DNA"/>
</dbReference>
<feature type="compositionally biased region" description="Polar residues" evidence="5">
    <location>
        <begin position="1455"/>
        <end position="1465"/>
    </location>
</feature>
<dbReference type="Gene3D" id="1.25.10.10">
    <property type="entry name" value="Leucine-rich Repeat Variant"/>
    <property type="match status" value="1"/>
</dbReference>
<organism evidence="8 9">
    <name type="scientific">Monosporascus cannonballus</name>
    <dbReference type="NCBI Taxonomy" id="155416"/>
    <lineage>
        <taxon>Eukaryota</taxon>
        <taxon>Fungi</taxon>
        <taxon>Dikarya</taxon>
        <taxon>Ascomycota</taxon>
        <taxon>Pezizomycotina</taxon>
        <taxon>Sordariomycetes</taxon>
        <taxon>Xylariomycetidae</taxon>
        <taxon>Xylariales</taxon>
        <taxon>Xylariales incertae sedis</taxon>
        <taxon>Monosporascus</taxon>
    </lineage>
</organism>
<evidence type="ECO:0000256" key="2">
    <source>
        <dbReference type="ARBA" id="ARBA00022448"/>
    </source>
</evidence>
<dbReference type="SUPFAM" id="SSF48371">
    <property type="entry name" value="ARM repeat"/>
    <property type="match status" value="1"/>
</dbReference>
<feature type="compositionally biased region" description="Basic and acidic residues" evidence="5">
    <location>
        <begin position="1324"/>
        <end position="1333"/>
    </location>
</feature>
<feature type="region of interest" description="Disordered" evidence="5">
    <location>
        <begin position="1455"/>
        <end position="1504"/>
    </location>
</feature>
<dbReference type="Proteomes" id="UP000294003">
    <property type="component" value="Unassembled WGS sequence"/>
</dbReference>
<evidence type="ECO:0000259" key="7">
    <source>
        <dbReference type="SMART" id="SM00809"/>
    </source>
</evidence>
<evidence type="ECO:0000256" key="6">
    <source>
        <dbReference type="SAM" id="Phobius"/>
    </source>
</evidence>
<keyword evidence="9" id="KW-1185">Reference proteome</keyword>
<dbReference type="InterPro" id="IPR009028">
    <property type="entry name" value="Coatomer/calthrin_app_sub_C"/>
</dbReference>
<dbReference type="SUPFAM" id="SSF49348">
    <property type="entry name" value="Clathrin adaptor appendage domain"/>
    <property type="match status" value="1"/>
</dbReference>
<proteinExistence type="predicted"/>
<dbReference type="InterPro" id="IPR002553">
    <property type="entry name" value="Clathrin/coatomer_adapt-like_N"/>
</dbReference>
<keyword evidence="4 6" id="KW-0472">Membrane</keyword>
<dbReference type="InterPro" id="IPR050840">
    <property type="entry name" value="Adaptor_Complx_Large_Subunit"/>
</dbReference>
<feature type="transmembrane region" description="Helical" evidence="6">
    <location>
        <begin position="1257"/>
        <end position="1278"/>
    </location>
</feature>
<dbReference type="InterPro" id="IPR008152">
    <property type="entry name" value="Clathrin_a/b/g-adaptin_app_Ig"/>
</dbReference>
<dbReference type="PANTHER" id="PTHR22780">
    <property type="entry name" value="ADAPTIN, ALPHA/GAMMA/EPSILON"/>
    <property type="match status" value="1"/>
</dbReference>
<feature type="compositionally biased region" description="Low complexity" evidence="5">
    <location>
        <begin position="1476"/>
        <end position="1494"/>
    </location>
</feature>
<evidence type="ECO:0000256" key="1">
    <source>
        <dbReference type="ARBA" id="ARBA00004308"/>
    </source>
</evidence>
<protein>
    <recommendedName>
        <fullName evidence="7">Clathrin adaptor alpha/beta/gamma-adaptin appendage Ig-like subdomain domain-containing protein</fullName>
    </recommendedName>
</protein>
<dbReference type="Gene3D" id="2.60.40.1230">
    <property type="match status" value="1"/>
</dbReference>
<evidence type="ECO:0000313" key="9">
    <source>
        <dbReference type="Proteomes" id="UP000294003"/>
    </source>
</evidence>
<dbReference type="SMART" id="SM00809">
    <property type="entry name" value="Alpha_adaptinC2"/>
    <property type="match status" value="1"/>
</dbReference>
<keyword evidence="3" id="KW-0653">Protein transport</keyword>
<feature type="region of interest" description="Disordered" evidence="5">
    <location>
        <begin position="1286"/>
        <end position="1416"/>
    </location>
</feature>
<evidence type="ECO:0000256" key="3">
    <source>
        <dbReference type="ARBA" id="ARBA00022927"/>
    </source>
</evidence>